<reference evidence="3 4" key="1">
    <citation type="submission" date="2020-02" db="EMBL/GenBank/DDBJ databases">
        <title>Ideonella bacterium strain TBM-1.</title>
        <authorList>
            <person name="Chen W.-M."/>
        </authorList>
    </citation>
    <scope>NUCLEOTIDE SEQUENCE [LARGE SCALE GENOMIC DNA]</scope>
    <source>
        <strain evidence="3 4">TBM-1</strain>
    </source>
</reference>
<protein>
    <submittedName>
        <fullName evidence="3">Tripartite tricarboxylate transporter substrate binding protein</fullName>
    </submittedName>
</protein>
<dbReference type="PANTHER" id="PTHR42928:SF5">
    <property type="entry name" value="BLR1237 PROTEIN"/>
    <property type="match status" value="1"/>
</dbReference>
<dbReference type="SUPFAM" id="SSF53850">
    <property type="entry name" value="Periplasmic binding protein-like II"/>
    <property type="match status" value="1"/>
</dbReference>
<dbReference type="PIRSF" id="PIRSF017082">
    <property type="entry name" value="YflP"/>
    <property type="match status" value="1"/>
</dbReference>
<keyword evidence="2" id="KW-0732">Signal</keyword>
<dbReference type="PANTHER" id="PTHR42928">
    <property type="entry name" value="TRICARBOXYLATE-BINDING PROTEIN"/>
    <property type="match status" value="1"/>
</dbReference>
<evidence type="ECO:0000313" key="4">
    <source>
        <dbReference type="Proteomes" id="UP000484255"/>
    </source>
</evidence>
<feature type="signal peptide" evidence="2">
    <location>
        <begin position="1"/>
        <end position="35"/>
    </location>
</feature>
<comment type="similarity">
    <text evidence="1">Belongs to the UPF0065 (bug) family.</text>
</comment>
<dbReference type="InterPro" id="IPR005064">
    <property type="entry name" value="BUG"/>
</dbReference>
<evidence type="ECO:0000313" key="3">
    <source>
        <dbReference type="EMBL" id="NDY92495.1"/>
    </source>
</evidence>
<dbReference type="InterPro" id="IPR006311">
    <property type="entry name" value="TAT_signal"/>
</dbReference>
<evidence type="ECO:0000256" key="2">
    <source>
        <dbReference type="SAM" id="SignalP"/>
    </source>
</evidence>
<dbReference type="Gene3D" id="3.40.190.150">
    <property type="entry name" value="Bordetella uptake gene, domain 1"/>
    <property type="match status" value="1"/>
</dbReference>
<name>A0A7C9PHZ6_9BURK</name>
<dbReference type="RefSeq" id="WP_163458418.1">
    <property type="nucleotide sequence ID" value="NZ_JAAGOH010000018.1"/>
</dbReference>
<evidence type="ECO:0000256" key="1">
    <source>
        <dbReference type="ARBA" id="ARBA00006987"/>
    </source>
</evidence>
<dbReference type="PROSITE" id="PS51318">
    <property type="entry name" value="TAT"/>
    <property type="match status" value="1"/>
</dbReference>
<gene>
    <name evidence="3" type="ORF">G3A44_15005</name>
</gene>
<sequence length="335" mass="34729">MTRRTTSRFAFTTRRAAALGLAALATAAAMPGAWAQGGYPAKPITVVVPYPAGGANDMLGRLIGQKMGEALGTTVIIDNKPGAGALLGANAVAKAAPDGYTILVGGLATHAASPHLIKADYDPLKDFESIGLLGQAPIIVITYPDSPFKSLKEVGDAAKKKAGEVMYGSSGNGSPLHLAGELFDATNGSQMTHVPYKGGNAHILDLIGGRVPVIFDTATNSMPLIRGGKVRPLAVSMPQRLPDLPHVPTFAEAGYPGFQFTAWYGLFAPAKTPKDVVAKLSGALQTALKQPEVIDKLRSVGVSPASGDAAELAKLVPVEYERIGKLIKSANIKAD</sequence>
<dbReference type="EMBL" id="JAAGOH010000018">
    <property type="protein sequence ID" value="NDY92495.1"/>
    <property type="molecule type" value="Genomic_DNA"/>
</dbReference>
<keyword evidence="4" id="KW-1185">Reference proteome</keyword>
<comment type="caution">
    <text evidence="3">The sequence shown here is derived from an EMBL/GenBank/DDBJ whole genome shotgun (WGS) entry which is preliminary data.</text>
</comment>
<dbReference type="AlphaFoldDB" id="A0A7C9PHZ6"/>
<organism evidence="3 4">
    <name type="scientific">Ideonella livida</name>
    <dbReference type="NCBI Taxonomy" id="2707176"/>
    <lineage>
        <taxon>Bacteria</taxon>
        <taxon>Pseudomonadati</taxon>
        <taxon>Pseudomonadota</taxon>
        <taxon>Betaproteobacteria</taxon>
        <taxon>Burkholderiales</taxon>
        <taxon>Sphaerotilaceae</taxon>
        <taxon>Ideonella</taxon>
    </lineage>
</organism>
<feature type="chain" id="PRO_5028859234" evidence="2">
    <location>
        <begin position="36"/>
        <end position="335"/>
    </location>
</feature>
<dbReference type="Pfam" id="PF03401">
    <property type="entry name" value="TctC"/>
    <property type="match status" value="1"/>
</dbReference>
<dbReference type="Proteomes" id="UP000484255">
    <property type="component" value="Unassembled WGS sequence"/>
</dbReference>
<dbReference type="InterPro" id="IPR042100">
    <property type="entry name" value="Bug_dom1"/>
</dbReference>
<accession>A0A7C9PHZ6</accession>
<proteinExistence type="inferred from homology"/>
<dbReference type="CDD" id="cd07012">
    <property type="entry name" value="PBP2_Bug_TTT"/>
    <property type="match status" value="1"/>
</dbReference>
<dbReference type="Gene3D" id="3.40.190.10">
    <property type="entry name" value="Periplasmic binding protein-like II"/>
    <property type="match status" value="1"/>
</dbReference>